<evidence type="ECO:0000256" key="4">
    <source>
        <dbReference type="ARBA" id="ARBA00022692"/>
    </source>
</evidence>
<comment type="caution">
    <text evidence="8">The sequence shown here is derived from an EMBL/GenBank/DDBJ whole genome shotgun (WGS) entry which is preliminary data.</text>
</comment>
<organism evidence="8 9">
    <name type="scientific">Cellvibrio fibrivorans</name>
    <dbReference type="NCBI Taxonomy" id="126350"/>
    <lineage>
        <taxon>Bacteria</taxon>
        <taxon>Pseudomonadati</taxon>
        <taxon>Pseudomonadota</taxon>
        <taxon>Gammaproteobacteria</taxon>
        <taxon>Cellvibrionales</taxon>
        <taxon>Cellvibrionaceae</taxon>
        <taxon>Cellvibrio</taxon>
    </lineage>
</organism>
<feature type="transmembrane region" description="Helical" evidence="7">
    <location>
        <begin position="42"/>
        <end position="60"/>
    </location>
</feature>
<evidence type="ECO:0000256" key="1">
    <source>
        <dbReference type="ARBA" id="ARBA00004651"/>
    </source>
</evidence>
<gene>
    <name evidence="8" type="ORF">J2X05_001160</name>
</gene>
<comment type="subcellular location">
    <subcellularLocation>
        <location evidence="1 7">Cell membrane</location>
        <topology evidence="1 7">Multi-pass membrane protein</topology>
    </subcellularLocation>
</comment>
<dbReference type="Proteomes" id="UP001253595">
    <property type="component" value="Unassembled WGS sequence"/>
</dbReference>
<dbReference type="InterPro" id="IPR002771">
    <property type="entry name" value="Multi_antbiot-R_MarC"/>
</dbReference>
<keyword evidence="9" id="KW-1185">Reference proteome</keyword>
<sequence length="206" mass="22286">MLEITEYTKFLVGLLAIVDPLGAIPVFIALTVHQNKEQRLKTARLTVVSVFFALMVALLFGEWILWAFGISVDAFRCAGGVILLLMGLGMLQSRGHTPADIEAAQDETIALVPLTMPLLAGPGAMSAVIVYAHQSNSVTHYLSITLCILLVSAALMLCFKFLPWFSEHLSKRSIVMSTRVMGLLLVAIAVEFIAGGIKGLFPQLVS</sequence>
<evidence type="ECO:0000256" key="3">
    <source>
        <dbReference type="ARBA" id="ARBA00022475"/>
    </source>
</evidence>
<feature type="transmembrane region" description="Helical" evidence="7">
    <location>
        <begin position="66"/>
        <end position="88"/>
    </location>
</feature>
<keyword evidence="4 7" id="KW-0812">Transmembrane</keyword>
<keyword evidence="5 7" id="KW-1133">Transmembrane helix</keyword>
<dbReference type="NCBIfam" id="TIGR00427">
    <property type="entry name" value="NAAT family transporter"/>
    <property type="match status" value="1"/>
</dbReference>
<reference evidence="8 9" key="1">
    <citation type="submission" date="2023-07" db="EMBL/GenBank/DDBJ databases">
        <title>Sorghum-associated microbial communities from plants grown in Nebraska, USA.</title>
        <authorList>
            <person name="Schachtman D."/>
        </authorList>
    </citation>
    <scope>NUCLEOTIDE SEQUENCE [LARGE SCALE GENOMIC DNA]</scope>
    <source>
        <strain evidence="8 9">BE190</strain>
    </source>
</reference>
<keyword evidence="6 7" id="KW-0472">Membrane</keyword>
<keyword evidence="3" id="KW-1003">Cell membrane</keyword>
<dbReference type="Pfam" id="PF01914">
    <property type="entry name" value="MarC"/>
    <property type="match status" value="1"/>
</dbReference>
<protein>
    <recommendedName>
        <fullName evidence="7">UPF0056 membrane protein</fullName>
    </recommendedName>
</protein>
<evidence type="ECO:0000256" key="6">
    <source>
        <dbReference type="ARBA" id="ARBA00023136"/>
    </source>
</evidence>
<name>A0ABU1UVF1_9GAMM</name>
<accession>A0ABU1UVF1</accession>
<feature type="transmembrane region" description="Helical" evidence="7">
    <location>
        <begin position="12"/>
        <end position="30"/>
    </location>
</feature>
<comment type="similarity">
    <text evidence="2 7">Belongs to the UPF0056 (MarC) family.</text>
</comment>
<proteinExistence type="inferred from homology"/>
<evidence type="ECO:0000256" key="7">
    <source>
        <dbReference type="RuleBase" id="RU362048"/>
    </source>
</evidence>
<feature type="transmembrane region" description="Helical" evidence="7">
    <location>
        <begin position="109"/>
        <end position="132"/>
    </location>
</feature>
<evidence type="ECO:0000313" key="9">
    <source>
        <dbReference type="Proteomes" id="UP001253595"/>
    </source>
</evidence>
<dbReference type="PANTHER" id="PTHR33508:SF1">
    <property type="entry name" value="UPF0056 MEMBRANE PROTEIN YHCE"/>
    <property type="match status" value="1"/>
</dbReference>
<feature type="transmembrane region" description="Helical" evidence="7">
    <location>
        <begin position="138"/>
        <end position="159"/>
    </location>
</feature>
<dbReference type="RefSeq" id="WP_310069879.1">
    <property type="nucleotide sequence ID" value="NZ_JAVDVX010000002.1"/>
</dbReference>
<dbReference type="EMBL" id="JAVDVX010000002">
    <property type="protein sequence ID" value="MDR7089154.1"/>
    <property type="molecule type" value="Genomic_DNA"/>
</dbReference>
<evidence type="ECO:0000313" key="8">
    <source>
        <dbReference type="EMBL" id="MDR7089154.1"/>
    </source>
</evidence>
<evidence type="ECO:0000256" key="2">
    <source>
        <dbReference type="ARBA" id="ARBA00009784"/>
    </source>
</evidence>
<dbReference type="PANTHER" id="PTHR33508">
    <property type="entry name" value="UPF0056 MEMBRANE PROTEIN YHCE"/>
    <property type="match status" value="1"/>
</dbReference>
<evidence type="ECO:0000256" key="5">
    <source>
        <dbReference type="ARBA" id="ARBA00022989"/>
    </source>
</evidence>
<feature type="transmembrane region" description="Helical" evidence="7">
    <location>
        <begin position="180"/>
        <end position="201"/>
    </location>
</feature>